<dbReference type="FunFam" id="2.60.40.420:FF:000045">
    <property type="entry name" value="Laccase 2"/>
    <property type="match status" value="1"/>
</dbReference>
<dbReference type="InterPro" id="IPR011706">
    <property type="entry name" value="Cu-oxidase_C"/>
</dbReference>
<comment type="caution">
    <text evidence="7">The sequence shown here is derived from an EMBL/GenBank/DDBJ whole genome shotgun (WGS) entry which is preliminary data.</text>
</comment>
<dbReference type="Proteomes" id="UP000193986">
    <property type="component" value="Unassembled WGS sequence"/>
</dbReference>
<evidence type="ECO:0000256" key="4">
    <source>
        <dbReference type="ARBA" id="ARBA00055106"/>
    </source>
</evidence>
<evidence type="ECO:0000256" key="3">
    <source>
        <dbReference type="ARBA" id="ARBA00022512"/>
    </source>
</evidence>
<keyword evidence="3" id="KW-0964">Secreted</keyword>
<evidence type="ECO:0000256" key="1">
    <source>
        <dbReference type="ARBA" id="ARBA00004191"/>
    </source>
</evidence>
<accession>A0A1Y2B4C1</accession>
<comment type="similarity">
    <text evidence="2">Belongs to the multicopper oxidase family.</text>
</comment>
<dbReference type="PANTHER" id="PTHR11709:SF414">
    <property type="entry name" value="ADR239WP"/>
    <property type="match status" value="1"/>
</dbReference>
<proteinExistence type="inferred from homology"/>
<dbReference type="SUPFAM" id="SSF49503">
    <property type="entry name" value="Cupredoxins"/>
    <property type="match status" value="2"/>
</dbReference>
<evidence type="ECO:0000259" key="5">
    <source>
        <dbReference type="Pfam" id="PF00394"/>
    </source>
</evidence>
<dbReference type="EMBL" id="MCFC01000024">
    <property type="protein sequence ID" value="ORY29692.1"/>
    <property type="molecule type" value="Genomic_DNA"/>
</dbReference>
<dbReference type="Pfam" id="PF07731">
    <property type="entry name" value="Cu-oxidase_2"/>
    <property type="match status" value="1"/>
</dbReference>
<dbReference type="Gene3D" id="2.60.40.420">
    <property type="entry name" value="Cupredoxins - blue copper proteins"/>
    <property type="match status" value="2"/>
</dbReference>
<dbReference type="InParanoid" id="A0A1Y2B4C1"/>
<evidence type="ECO:0000256" key="2">
    <source>
        <dbReference type="ARBA" id="ARBA00010609"/>
    </source>
</evidence>
<dbReference type="STRING" id="71784.A0A1Y2B4C1"/>
<evidence type="ECO:0000259" key="6">
    <source>
        <dbReference type="Pfam" id="PF07731"/>
    </source>
</evidence>
<keyword evidence="3" id="KW-0134">Cell wall</keyword>
<dbReference type="InterPro" id="IPR045087">
    <property type="entry name" value="Cu-oxidase_fam"/>
</dbReference>
<organism evidence="7 8">
    <name type="scientific">Naematelia encephala</name>
    <dbReference type="NCBI Taxonomy" id="71784"/>
    <lineage>
        <taxon>Eukaryota</taxon>
        <taxon>Fungi</taxon>
        <taxon>Dikarya</taxon>
        <taxon>Basidiomycota</taxon>
        <taxon>Agaricomycotina</taxon>
        <taxon>Tremellomycetes</taxon>
        <taxon>Tremellales</taxon>
        <taxon>Naemateliaceae</taxon>
        <taxon>Naematelia</taxon>
    </lineage>
</organism>
<dbReference type="GO" id="GO:0016491">
    <property type="term" value="F:oxidoreductase activity"/>
    <property type="evidence" value="ECO:0007669"/>
    <property type="project" value="InterPro"/>
</dbReference>
<keyword evidence="8" id="KW-1185">Reference proteome</keyword>
<comment type="subcellular location">
    <subcellularLocation>
        <location evidence="1">Secreted</location>
        <location evidence="1">Cell wall</location>
    </subcellularLocation>
</comment>
<dbReference type="InterPro" id="IPR008972">
    <property type="entry name" value="Cupredoxin"/>
</dbReference>
<dbReference type="OrthoDB" id="2121828at2759"/>
<comment type="function">
    <text evidence="4">Laccase that catalyzes the oxidation of certain aromatic compounds, including L-dopa, to quinones, which then polymerize to melanin. Able to oxidize a wide variety of aromatic diphenol and diamino groups in the ortho, meta, and para positions but not monophenolic groups such as in phenol, tyramine, or tyrosine. Plays an important role in virulence. Plays a role in dissemination to extrapulmonary sites but is not involved in pulmonary growth or in elicitation of cellular immune responses in the lung.</text>
</comment>
<reference evidence="7 8" key="1">
    <citation type="submission" date="2016-07" db="EMBL/GenBank/DDBJ databases">
        <title>Pervasive Adenine N6-methylation of Active Genes in Fungi.</title>
        <authorList>
            <consortium name="DOE Joint Genome Institute"/>
            <person name="Mondo S.J."/>
            <person name="Dannebaum R.O."/>
            <person name="Kuo R.C."/>
            <person name="Labutti K."/>
            <person name="Haridas S."/>
            <person name="Kuo A."/>
            <person name="Salamov A."/>
            <person name="Ahrendt S.R."/>
            <person name="Lipzen A."/>
            <person name="Sullivan W."/>
            <person name="Andreopoulos W.B."/>
            <person name="Clum A."/>
            <person name="Lindquist E."/>
            <person name="Daum C."/>
            <person name="Ramamoorthy G.K."/>
            <person name="Gryganskyi A."/>
            <person name="Culley D."/>
            <person name="Magnuson J.K."/>
            <person name="James T.Y."/>
            <person name="O'Malley M.A."/>
            <person name="Stajich J.E."/>
            <person name="Spatafora J.W."/>
            <person name="Visel A."/>
            <person name="Grigoriev I.V."/>
        </authorList>
    </citation>
    <scope>NUCLEOTIDE SEQUENCE [LARGE SCALE GENOMIC DNA]</scope>
    <source>
        <strain evidence="7 8">68-887.2</strain>
    </source>
</reference>
<dbReference type="Pfam" id="PF00394">
    <property type="entry name" value="Cu-oxidase"/>
    <property type="match status" value="1"/>
</dbReference>
<dbReference type="AlphaFoldDB" id="A0A1Y2B4C1"/>
<evidence type="ECO:0000313" key="7">
    <source>
        <dbReference type="EMBL" id="ORY29692.1"/>
    </source>
</evidence>
<dbReference type="InterPro" id="IPR001117">
    <property type="entry name" value="Cu-oxidase_2nd"/>
</dbReference>
<dbReference type="PANTHER" id="PTHR11709">
    <property type="entry name" value="MULTI-COPPER OXIDASE"/>
    <property type="match status" value="1"/>
</dbReference>
<evidence type="ECO:0000313" key="8">
    <source>
        <dbReference type="Proteomes" id="UP000193986"/>
    </source>
</evidence>
<dbReference type="GO" id="GO:0005507">
    <property type="term" value="F:copper ion binding"/>
    <property type="evidence" value="ECO:0007669"/>
    <property type="project" value="InterPro"/>
</dbReference>
<feature type="domain" description="Plastocyanin-like" evidence="5">
    <location>
        <begin position="27"/>
        <end position="192"/>
    </location>
</feature>
<sequence length="428" mass="45953">MADGLIGAIVVHSNHDLLQKGVDFDDEIVLLIQDWMDVQSSDLITALASPEGWNGTPAPPQGDAILINGLGQTNCSNEDIQVQTTCLLPTPPEIQVVKGRKTRLRVINSGTYGLLRLSIDQHAFTVIEADDTPVHGPSGVHEICITVGQRYSIVIDADQGKAGDGFWIRVNSAPECLVGGGHVQTGLAVLRYVDEDGSSPSKAQPDTYAWNDLAGADGPCEDFDMQVSLVPRSGENAPTEVLQRHILSSQLGAFVDVNGKTFFGYGINNVSFESQMSNPLLLQLIQGKTLDDRYQASAIFDSIGGGDIVINNLDATSSHPFHLHGRSFWIVARGRGALGPDDGGVGVNTTAPLRRDTIEIPGDSYAILRIISDVSGVWPLHCHIGYHLAIGKMSAIVVNPPAIQEFTQPDKWKKLCSLYKGPAVVHGN</sequence>
<gene>
    <name evidence="7" type="ORF">BCR39DRAFT_168141</name>
</gene>
<protein>
    <submittedName>
        <fullName evidence="7">Cupredoxin</fullName>
    </submittedName>
</protein>
<name>A0A1Y2B4C1_9TREE</name>
<feature type="domain" description="Plastocyanin-like" evidence="6">
    <location>
        <begin position="308"/>
        <end position="400"/>
    </location>
</feature>